<accession>A0AAN6LVZ4</accession>
<keyword evidence="4" id="KW-1185">Reference proteome</keyword>
<gene>
    <name evidence="3" type="ORF">GRF29_106g1676540</name>
</gene>
<dbReference type="InterPro" id="IPR052895">
    <property type="entry name" value="HetReg/Transcr_Mod"/>
</dbReference>
<dbReference type="InterPro" id="IPR010730">
    <property type="entry name" value="HET"/>
</dbReference>
<name>A0AAN6LVZ4_9PLEO</name>
<reference evidence="3 4" key="1">
    <citation type="submission" date="2021-02" db="EMBL/GenBank/DDBJ databases">
        <title>Genome assembly of Pseudopithomyces chartarum.</title>
        <authorList>
            <person name="Jauregui R."/>
            <person name="Singh J."/>
            <person name="Voisey C."/>
        </authorList>
    </citation>
    <scope>NUCLEOTIDE SEQUENCE [LARGE SCALE GENOMIC DNA]</scope>
    <source>
        <strain evidence="3 4">AGR01</strain>
    </source>
</reference>
<feature type="domain" description="Heterokaryon incompatibility" evidence="2">
    <location>
        <begin position="87"/>
        <end position="245"/>
    </location>
</feature>
<dbReference type="Proteomes" id="UP001280581">
    <property type="component" value="Unassembled WGS sequence"/>
</dbReference>
<dbReference type="Pfam" id="PF06985">
    <property type="entry name" value="HET"/>
    <property type="match status" value="1"/>
</dbReference>
<feature type="region of interest" description="Disordered" evidence="1">
    <location>
        <begin position="1"/>
        <end position="24"/>
    </location>
</feature>
<sequence>MDTDKAESPPASPDSPPAPTEEYTYQDNFYTPANSEFYKSNPYSHLDQSKHEIRLLELCPVQDGKPLEASLRTINLDSLETENDNNYTAISYAAGSYEETEVIYVNGIRFNAFANLARALRQAARAMEKEQLQGYPRLIWADQICINQSNLNERSHQVNFMRGIYQSAAIVLACLGDDPSNGRCVEAINRMKDWYNLHMDVGKTKIYSGDQVVADIGDEQFHTDWDTMHDIFRCNWWRRGWVYQEVVVAREVFLLFGEFIVDWATVSKALSFLTGITYLIVREGNIGDGAMNYWHVHQNTVSNCAEAMNHGRQVPIRKSISSLLETSQRIDSWARNVAPRDDEKDHRYMEHSPKTIGEAFDSMLYRGMGDYGARNSSGMEAISLVTRLGQCFRSPKGYLGVTKCSPDVQHTDQICVLIGADIPFILRKVDEHYVLVSDAYVEGLMYGEAIDMMEQGKLEMVTIDIH</sequence>
<proteinExistence type="predicted"/>
<dbReference type="Pfam" id="PF26639">
    <property type="entry name" value="Het-6_barrel"/>
    <property type="match status" value="1"/>
</dbReference>
<dbReference type="PANTHER" id="PTHR24148:SF64">
    <property type="entry name" value="HETEROKARYON INCOMPATIBILITY DOMAIN-CONTAINING PROTEIN"/>
    <property type="match status" value="1"/>
</dbReference>
<dbReference type="EMBL" id="WVTA01000010">
    <property type="protein sequence ID" value="KAK3204088.1"/>
    <property type="molecule type" value="Genomic_DNA"/>
</dbReference>
<evidence type="ECO:0000256" key="1">
    <source>
        <dbReference type="SAM" id="MobiDB-lite"/>
    </source>
</evidence>
<protein>
    <recommendedName>
        <fullName evidence="2">Heterokaryon incompatibility domain-containing protein</fullName>
    </recommendedName>
</protein>
<organism evidence="3 4">
    <name type="scientific">Pseudopithomyces chartarum</name>
    <dbReference type="NCBI Taxonomy" id="1892770"/>
    <lineage>
        <taxon>Eukaryota</taxon>
        <taxon>Fungi</taxon>
        <taxon>Dikarya</taxon>
        <taxon>Ascomycota</taxon>
        <taxon>Pezizomycotina</taxon>
        <taxon>Dothideomycetes</taxon>
        <taxon>Pleosporomycetidae</taxon>
        <taxon>Pleosporales</taxon>
        <taxon>Massarineae</taxon>
        <taxon>Didymosphaeriaceae</taxon>
        <taxon>Pseudopithomyces</taxon>
    </lineage>
</organism>
<dbReference type="AlphaFoldDB" id="A0AAN6LVZ4"/>
<evidence type="ECO:0000313" key="3">
    <source>
        <dbReference type="EMBL" id="KAK3204088.1"/>
    </source>
</evidence>
<feature type="compositionally biased region" description="Pro residues" evidence="1">
    <location>
        <begin position="10"/>
        <end position="19"/>
    </location>
</feature>
<evidence type="ECO:0000259" key="2">
    <source>
        <dbReference type="Pfam" id="PF06985"/>
    </source>
</evidence>
<evidence type="ECO:0000313" key="4">
    <source>
        <dbReference type="Proteomes" id="UP001280581"/>
    </source>
</evidence>
<dbReference type="PANTHER" id="PTHR24148">
    <property type="entry name" value="ANKYRIN REPEAT DOMAIN-CONTAINING PROTEIN 39 HOMOLOG-RELATED"/>
    <property type="match status" value="1"/>
</dbReference>
<comment type="caution">
    <text evidence="3">The sequence shown here is derived from an EMBL/GenBank/DDBJ whole genome shotgun (WGS) entry which is preliminary data.</text>
</comment>